<dbReference type="AlphaFoldDB" id="A0A4U1J4W2"/>
<feature type="compositionally biased region" description="Low complexity" evidence="1">
    <location>
        <begin position="25"/>
        <end position="38"/>
    </location>
</feature>
<keyword evidence="2" id="KW-0732">Signal</keyword>
<dbReference type="Proteomes" id="UP000309215">
    <property type="component" value="Unassembled WGS sequence"/>
</dbReference>
<organism evidence="3 4">
    <name type="scientific">Polyangium fumosum</name>
    <dbReference type="NCBI Taxonomy" id="889272"/>
    <lineage>
        <taxon>Bacteria</taxon>
        <taxon>Pseudomonadati</taxon>
        <taxon>Myxococcota</taxon>
        <taxon>Polyangia</taxon>
        <taxon>Polyangiales</taxon>
        <taxon>Polyangiaceae</taxon>
        <taxon>Polyangium</taxon>
    </lineage>
</organism>
<keyword evidence="4" id="KW-1185">Reference proteome</keyword>
<evidence type="ECO:0000256" key="2">
    <source>
        <dbReference type="SAM" id="SignalP"/>
    </source>
</evidence>
<sequence length="385" mass="39019">MPRALALPLTLATLFVLPACGPSEASGGAASSGAQQSSGAGGQGGDAGSGGAGGDGGAGGMGGSGGDPGPSAWQTVLDAQDLDGAVLSIWGASPSHVFAVGGPLGNDGFETLVVHFDGAAWKRLSPGGAETYWWVHGTGPDDVWFVGERGRITHWDGASFTEHTSGVEATLWGVMAFSKTEAFAVGGTPGGGIGAPNDIVLRWDGATWKPEPLPGAPLGRTLYKIWGNTPEDLYAVGEKGTIWRKKGAAWSLVEPAPTQGKLLTVSGCGAKEVYAVGGAVVLRSDGDDFSEVNVSLTNLVSGVACGPSGSALLVGDGGQKQRLVDGAWIDEFVIEPYDDLHAAWSDGKGSFWTVGGDFYAPKAAGVRRKGVVARYGPGTLPGVVQ</sequence>
<feature type="signal peptide" evidence="2">
    <location>
        <begin position="1"/>
        <end position="25"/>
    </location>
</feature>
<dbReference type="OrthoDB" id="8093255at2"/>
<proteinExistence type="predicted"/>
<feature type="compositionally biased region" description="Gly residues" evidence="1">
    <location>
        <begin position="39"/>
        <end position="68"/>
    </location>
</feature>
<feature type="region of interest" description="Disordered" evidence="1">
    <location>
        <begin position="25"/>
        <end position="74"/>
    </location>
</feature>
<protein>
    <recommendedName>
        <fullName evidence="5">Galactose oxidase</fullName>
    </recommendedName>
</protein>
<accession>A0A4U1J4W2</accession>
<evidence type="ECO:0000313" key="4">
    <source>
        <dbReference type="Proteomes" id="UP000309215"/>
    </source>
</evidence>
<evidence type="ECO:0008006" key="5">
    <source>
        <dbReference type="Google" id="ProtNLM"/>
    </source>
</evidence>
<feature type="chain" id="PRO_5020677222" description="Galactose oxidase" evidence="2">
    <location>
        <begin position="26"/>
        <end position="385"/>
    </location>
</feature>
<gene>
    <name evidence="3" type="ORF">E8A74_29125</name>
</gene>
<name>A0A4U1J4W2_9BACT</name>
<dbReference type="RefSeq" id="WP_136932362.1">
    <property type="nucleotide sequence ID" value="NZ_SSMQ01000035.1"/>
</dbReference>
<evidence type="ECO:0000313" key="3">
    <source>
        <dbReference type="EMBL" id="TKD02239.1"/>
    </source>
</evidence>
<reference evidence="3 4" key="1">
    <citation type="submission" date="2019-04" db="EMBL/GenBank/DDBJ databases">
        <authorList>
            <person name="Li Y."/>
            <person name="Wang J."/>
        </authorList>
    </citation>
    <scope>NUCLEOTIDE SEQUENCE [LARGE SCALE GENOMIC DNA]</scope>
    <source>
        <strain evidence="3 4">DSM 14668</strain>
    </source>
</reference>
<evidence type="ECO:0000256" key="1">
    <source>
        <dbReference type="SAM" id="MobiDB-lite"/>
    </source>
</evidence>
<comment type="caution">
    <text evidence="3">The sequence shown here is derived from an EMBL/GenBank/DDBJ whole genome shotgun (WGS) entry which is preliminary data.</text>
</comment>
<dbReference type="EMBL" id="SSMQ01000035">
    <property type="protein sequence ID" value="TKD02239.1"/>
    <property type="molecule type" value="Genomic_DNA"/>
</dbReference>